<comment type="caution">
    <text evidence="1">The sequence shown here is derived from an EMBL/GenBank/DDBJ whole genome shotgun (WGS) entry which is preliminary data.</text>
</comment>
<name>A0ACB6QG06_9PLEO</name>
<reference evidence="1" key="1">
    <citation type="journal article" date="2020" name="Stud. Mycol.">
        <title>101 Dothideomycetes genomes: a test case for predicting lifestyles and emergence of pathogens.</title>
        <authorList>
            <person name="Haridas S."/>
            <person name="Albert R."/>
            <person name="Binder M."/>
            <person name="Bloem J."/>
            <person name="Labutti K."/>
            <person name="Salamov A."/>
            <person name="Andreopoulos B."/>
            <person name="Baker S."/>
            <person name="Barry K."/>
            <person name="Bills G."/>
            <person name="Bluhm B."/>
            <person name="Cannon C."/>
            <person name="Castanera R."/>
            <person name="Culley D."/>
            <person name="Daum C."/>
            <person name="Ezra D."/>
            <person name="Gonzalez J."/>
            <person name="Henrissat B."/>
            <person name="Kuo A."/>
            <person name="Liang C."/>
            <person name="Lipzen A."/>
            <person name="Lutzoni F."/>
            <person name="Magnuson J."/>
            <person name="Mondo S."/>
            <person name="Nolan M."/>
            <person name="Ohm R."/>
            <person name="Pangilinan J."/>
            <person name="Park H.-J."/>
            <person name="Ramirez L."/>
            <person name="Alfaro M."/>
            <person name="Sun H."/>
            <person name="Tritt A."/>
            <person name="Yoshinaga Y."/>
            <person name="Zwiers L.-H."/>
            <person name="Turgeon B."/>
            <person name="Goodwin S."/>
            <person name="Spatafora J."/>
            <person name="Crous P."/>
            <person name="Grigoriev I."/>
        </authorList>
    </citation>
    <scope>NUCLEOTIDE SEQUENCE</scope>
    <source>
        <strain evidence="1">ATCC 200398</strain>
    </source>
</reference>
<feature type="non-terminal residue" evidence="1">
    <location>
        <position position="1"/>
    </location>
</feature>
<keyword evidence="2" id="KW-1185">Reference proteome</keyword>
<protein>
    <submittedName>
        <fullName evidence="1">DJ-1/PfpI family protein</fullName>
    </submittedName>
</protein>
<accession>A0ACB6QG06</accession>
<feature type="non-terminal residue" evidence="1">
    <location>
        <position position="260"/>
    </location>
</feature>
<organism evidence="1 2">
    <name type="scientific">Lindgomyces ingoldianus</name>
    <dbReference type="NCBI Taxonomy" id="673940"/>
    <lineage>
        <taxon>Eukaryota</taxon>
        <taxon>Fungi</taxon>
        <taxon>Dikarya</taxon>
        <taxon>Ascomycota</taxon>
        <taxon>Pezizomycotina</taxon>
        <taxon>Dothideomycetes</taxon>
        <taxon>Pleosporomycetidae</taxon>
        <taxon>Pleosporales</taxon>
        <taxon>Lindgomycetaceae</taxon>
        <taxon>Lindgomyces</taxon>
    </lineage>
</organism>
<evidence type="ECO:0000313" key="2">
    <source>
        <dbReference type="Proteomes" id="UP000799755"/>
    </source>
</evidence>
<sequence length="260" mass="28453">FSFSLLSLLSLPSTLATPVQPPITNTTTLPLNYAILVFPTFQSLDVFGPLDVLNTLSMLYNTTMHLSIISSTLDAVPTAPQRTARMNMTHGDFGESIVPTTTFKEVLAANGMMKSAHPGEIDVLIVPGGGGTREPREEEIEFVRVMYPKVKHILSVCTGSTILARAGILNNRRATTNKRSWTWATSTGPNVSWVPTARWVEDGNIWSSSGISAGIDLTYAWVGHVYGEKVADFVAMSSEYKRWRNSTEDPFAQIWSVPGS</sequence>
<evidence type="ECO:0000313" key="1">
    <source>
        <dbReference type="EMBL" id="KAF2465864.1"/>
    </source>
</evidence>
<gene>
    <name evidence="1" type="ORF">BDR25DRAFT_183891</name>
</gene>
<dbReference type="Proteomes" id="UP000799755">
    <property type="component" value="Unassembled WGS sequence"/>
</dbReference>
<dbReference type="EMBL" id="MU003527">
    <property type="protein sequence ID" value="KAF2465864.1"/>
    <property type="molecule type" value="Genomic_DNA"/>
</dbReference>
<proteinExistence type="predicted"/>